<evidence type="ECO:0000313" key="1">
    <source>
        <dbReference type="EMBL" id="NIF23330.1"/>
    </source>
</evidence>
<name>A0ABX0RD96_9GAMM</name>
<evidence type="ECO:0000313" key="2">
    <source>
        <dbReference type="Proteomes" id="UP001515683"/>
    </source>
</evidence>
<proteinExistence type="predicted"/>
<dbReference type="Pfam" id="PF08786">
    <property type="entry name" value="DcrB"/>
    <property type="match status" value="1"/>
</dbReference>
<dbReference type="RefSeq" id="WP_167016543.1">
    <property type="nucleotide sequence ID" value="NZ_VWXF01000008.1"/>
</dbReference>
<dbReference type="Gene3D" id="3.40.1000.10">
    <property type="entry name" value="Mog1/PsbP, alpha/beta/alpha sandwich"/>
    <property type="match status" value="1"/>
</dbReference>
<accession>A0ABX0RD96</accession>
<comment type="caution">
    <text evidence="1">The sequence shown here is derived from an EMBL/GenBank/DDBJ whole genome shotgun (WGS) entry which is preliminary data.</text>
</comment>
<organism evidence="1 2">
    <name type="scientific">Candidatus Pantoea multigeneris</name>
    <dbReference type="NCBI Taxonomy" id="2608357"/>
    <lineage>
        <taxon>Bacteria</taxon>
        <taxon>Pseudomonadati</taxon>
        <taxon>Pseudomonadota</taxon>
        <taxon>Gammaproteobacteria</taxon>
        <taxon>Enterobacterales</taxon>
        <taxon>Erwiniaceae</taxon>
        <taxon>Pantoea</taxon>
    </lineage>
</organism>
<keyword evidence="2" id="KW-1185">Reference proteome</keyword>
<gene>
    <name evidence="1" type="ORF">F3J40_17260</name>
</gene>
<dbReference type="InterPro" id="IPR016123">
    <property type="entry name" value="Mog1/PsbP_a/b/a-sand"/>
</dbReference>
<dbReference type="EMBL" id="VWXF01000008">
    <property type="protein sequence ID" value="NIF23330.1"/>
    <property type="molecule type" value="Genomic_DNA"/>
</dbReference>
<protein>
    <submittedName>
        <fullName evidence="1">DUF1795 domain-containing protein</fullName>
    </submittedName>
</protein>
<dbReference type="InterPro" id="IPR014894">
    <property type="entry name" value="DcrB/EagT6"/>
</dbReference>
<dbReference type="Proteomes" id="UP001515683">
    <property type="component" value="Unassembled WGS sequence"/>
</dbReference>
<reference evidence="1 2" key="1">
    <citation type="journal article" date="2019" name="bioRxiv">
        <title>Bacteria contribute to plant secondary compound degradation in a generalist herbivore system.</title>
        <authorList>
            <person name="Francoeur C.B."/>
            <person name="Khadempour L."/>
            <person name="Moreira-Soto R.D."/>
            <person name="Gotting K."/>
            <person name="Book A.J."/>
            <person name="Pinto-Tomas A.A."/>
            <person name="Keefover-Ring K."/>
            <person name="Currie C.R."/>
        </authorList>
    </citation>
    <scope>NUCLEOTIDE SEQUENCE [LARGE SCALE GENOMIC DNA]</scope>
    <source>
        <strain evidence="1">Acro-835</strain>
    </source>
</reference>
<dbReference type="SUPFAM" id="SSF55724">
    <property type="entry name" value="Mog1p/PsbP-like"/>
    <property type="match status" value="1"/>
</dbReference>
<sequence>MTPRCIFTEGSVTLPDGYRDRTVNVLIATDETSPALNISRDSLNQGEDLAAYVTRQLASLADGLKGWAEKERAPAVLGDNVLQGEQVLATYLRSGQRVWQRQAVFVVEGDTVLVFTLAVTRKLTTEDENLLAQVLLSYTPGKEPQA</sequence>